<dbReference type="InterPro" id="IPR016040">
    <property type="entry name" value="NAD(P)-bd_dom"/>
</dbReference>
<protein>
    <submittedName>
        <fullName evidence="3">NAD(P)H-binding protein</fullName>
    </submittedName>
</protein>
<organism evidence="3 4">
    <name type="scientific">Kineococcus endophyticus</name>
    <dbReference type="NCBI Taxonomy" id="1181883"/>
    <lineage>
        <taxon>Bacteria</taxon>
        <taxon>Bacillati</taxon>
        <taxon>Actinomycetota</taxon>
        <taxon>Actinomycetes</taxon>
        <taxon>Kineosporiales</taxon>
        <taxon>Kineosporiaceae</taxon>
        <taxon>Kineococcus</taxon>
    </lineage>
</organism>
<dbReference type="RefSeq" id="WP_367639421.1">
    <property type="nucleotide sequence ID" value="NZ_JBFNQN010000011.1"/>
</dbReference>
<dbReference type="Proteomes" id="UP001555826">
    <property type="component" value="Unassembled WGS sequence"/>
</dbReference>
<dbReference type="InterPro" id="IPR036291">
    <property type="entry name" value="NAD(P)-bd_dom_sf"/>
</dbReference>
<feature type="region of interest" description="Disordered" evidence="1">
    <location>
        <begin position="1"/>
        <end position="24"/>
    </location>
</feature>
<reference evidence="3 4" key="1">
    <citation type="submission" date="2024-07" db="EMBL/GenBank/DDBJ databases">
        <authorList>
            <person name="Thanompreechachai J."/>
            <person name="Duangmal K."/>
        </authorList>
    </citation>
    <scope>NUCLEOTIDE SEQUENCE [LARGE SCALE GENOMIC DNA]</scope>
    <source>
        <strain evidence="3 4">KCTC 19886</strain>
    </source>
</reference>
<dbReference type="InterPro" id="IPR051604">
    <property type="entry name" value="Ergot_Alk_Oxidoreductase"/>
</dbReference>
<evidence type="ECO:0000313" key="4">
    <source>
        <dbReference type="Proteomes" id="UP001555826"/>
    </source>
</evidence>
<dbReference type="EMBL" id="JBFNQN010000011">
    <property type="protein sequence ID" value="MEW9266290.1"/>
    <property type="molecule type" value="Genomic_DNA"/>
</dbReference>
<proteinExistence type="predicted"/>
<gene>
    <name evidence="3" type="ORF">AB1207_16175</name>
</gene>
<evidence type="ECO:0000259" key="2">
    <source>
        <dbReference type="Pfam" id="PF13460"/>
    </source>
</evidence>
<sequence>MDTRTDTRAGALTSPAPDPARTGRPHRVLVTGATGDIGRCLLDELTAMGTPLRVTGRRPEQLRAFADRGVEAVHGDLDDPASLRAAVADCDVLFLNTPPGPHQFRQNRDAVDAAVAAGVEHVVKVSASDANPRSAIPWARDHALADAHLARSGLSWTRLEPGAFFKNLLVEAAAIRRGWLPQTSGHGATAWTDVPDIAAVAARVLTDPTTRGGAGEDGRAYRLTGEVPLSYPEVAAGLSAALGHRVRYVHVPAPAFHAVLRATGVPAWQARGLVHQFVDVVRRGADDGRRCTTDVPDLLGRPARTVADFARDHRAALTPSR</sequence>
<dbReference type="Pfam" id="PF13460">
    <property type="entry name" value="NAD_binding_10"/>
    <property type="match status" value="1"/>
</dbReference>
<accession>A0ABV3P9V6</accession>
<name>A0ABV3P9V6_9ACTN</name>
<feature type="domain" description="NAD(P)-binding" evidence="2">
    <location>
        <begin position="32"/>
        <end position="208"/>
    </location>
</feature>
<comment type="caution">
    <text evidence="3">The sequence shown here is derived from an EMBL/GenBank/DDBJ whole genome shotgun (WGS) entry which is preliminary data.</text>
</comment>
<dbReference type="PANTHER" id="PTHR43162:SF1">
    <property type="entry name" value="PRESTALK A DIFFERENTIATION PROTEIN A"/>
    <property type="match status" value="1"/>
</dbReference>
<dbReference type="Gene3D" id="3.40.50.720">
    <property type="entry name" value="NAD(P)-binding Rossmann-like Domain"/>
    <property type="match status" value="1"/>
</dbReference>
<keyword evidence="4" id="KW-1185">Reference proteome</keyword>
<evidence type="ECO:0000256" key="1">
    <source>
        <dbReference type="SAM" id="MobiDB-lite"/>
    </source>
</evidence>
<evidence type="ECO:0000313" key="3">
    <source>
        <dbReference type="EMBL" id="MEW9266290.1"/>
    </source>
</evidence>
<dbReference type="Gene3D" id="3.90.25.10">
    <property type="entry name" value="UDP-galactose 4-epimerase, domain 1"/>
    <property type="match status" value="1"/>
</dbReference>
<dbReference type="SUPFAM" id="SSF51735">
    <property type="entry name" value="NAD(P)-binding Rossmann-fold domains"/>
    <property type="match status" value="1"/>
</dbReference>
<dbReference type="PANTHER" id="PTHR43162">
    <property type="match status" value="1"/>
</dbReference>